<sequence>MDEPRDLLMTAYRVLGRSLNLHRNAAIAVRLAVPALAGAAVLVLTFDQQAHWWTPDRKGTDVPAELPRWMRDVLAEADGIRARPLPAGRWPLPGGTEHDGHGVVVRLSCAYQCQGVLVLLRGADQPAAADADLSLAARFAAPVSNAVTAALLYRDQVRLAEILRAALLPAPLPSVAGIELASAYRPAREAQRIGGDILHVESLDGESALCALGDVCGKGVEAAVAGNRLRMSLRALLPVTRQPLDMLNLLNEATFDPEGADVTQFATLLIGVVRVLPHGGALVRLAAGGHPPPLVVRHTGVVRAQQIGGMMLGADRPARFAEAVIRLAPGESCVLYTDGVIDAEGGPRGTAFGQQRLVALLTEYAGRPAAVVAERIEQSTSDWLHGADHDDIAVLVVRASS</sequence>
<keyword evidence="4" id="KW-1185">Reference proteome</keyword>
<dbReference type="RefSeq" id="WP_196415554.1">
    <property type="nucleotide sequence ID" value="NZ_JADQTO010000009.1"/>
</dbReference>
<dbReference type="Gene3D" id="3.60.40.10">
    <property type="entry name" value="PPM-type phosphatase domain"/>
    <property type="match status" value="1"/>
</dbReference>
<evidence type="ECO:0000259" key="2">
    <source>
        <dbReference type="SMART" id="SM00331"/>
    </source>
</evidence>
<accession>A0A931C7S7</accession>
<dbReference type="Pfam" id="PF07228">
    <property type="entry name" value="SpoIIE"/>
    <property type="match status" value="1"/>
</dbReference>
<dbReference type="InterPro" id="IPR052016">
    <property type="entry name" value="Bact_Sigma-Reg"/>
</dbReference>
<evidence type="ECO:0000256" key="1">
    <source>
        <dbReference type="ARBA" id="ARBA00022801"/>
    </source>
</evidence>
<protein>
    <submittedName>
        <fullName evidence="3">Serine/threonine-protein phosphatase</fullName>
    </submittedName>
</protein>
<feature type="domain" description="PPM-type phosphatase" evidence="2">
    <location>
        <begin position="175"/>
        <end position="399"/>
    </location>
</feature>
<name>A0A931C7S7_9ACTN</name>
<dbReference type="AlphaFoldDB" id="A0A931C7S7"/>
<dbReference type="SMART" id="SM00331">
    <property type="entry name" value="PP2C_SIG"/>
    <property type="match status" value="1"/>
</dbReference>
<dbReference type="InterPro" id="IPR036457">
    <property type="entry name" value="PPM-type-like_dom_sf"/>
</dbReference>
<proteinExistence type="predicted"/>
<keyword evidence="1" id="KW-0378">Hydrolase</keyword>
<dbReference type="EMBL" id="JADQTO010000009">
    <property type="protein sequence ID" value="MBG0563764.1"/>
    <property type="molecule type" value="Genomic_DNA"/>
</dbReference>
<evidence type="ECO:0000313" key="3">
    <source>
        <dbReference type="EMBL" id="MBG0563764.1"/>
    </source>
</evidence>
<dbReference type="PANTHER" id="PTHR43156:SF2">
    <property type="entry name" value="STAGE II SPORULATION PROTEIN E"/>
    <property type="match status" value="1"/>
</dbReference>
<dbReference type="PANTHER" id="PTHR43156">
    <property type="entry name" value="STAGE II SPORULATION PROTEIN E-RELATED"/>
    <property type="match status" value="1"/>
</dbReference>
<dbReference type="SUPFAM" id="SSF81606">
    <property type="entry name" value="PP2C-like"/>
    <property type="match status" value="1"/>
</dbReference>
<reference evidence="3" key="1">
    <citation type="submission" date="2020-11" db="EMBL/GenBank/DDBJ databases">
        <title>Isolation and identification of active actinomycetes.</title>
        <authorList>
            <person name="Sun X."/>
        </authorList>
    </citation>
    <scope>NUCLEOTIDE SEQUENCE</scope>
    <source>
        <strain evidence="3">NEAU-A11</strain>
    </source>
</reference>
<comment type="caution">
    <text evidence="3">The sequence shown here is derived from an EMBL/GenBank/DDBJ whole genome shotgun (WGS) entry which is preliminary data.</text>
</comment>
<dbReference type="Proteomes" id="UP000598146">
    <property type="component" value="Unassembled WGS sequence"/>
</dbReference>
<organism evidence="3 4">
    <name type="scientific">Actinoplanes aureus</name>
    <dbReference type="NCBI Taxonomy" id="2792083"/>
    <lineage>
        <taxon>Bacteria</taxon>
        <taxon>Bacillati</taxon>
        <taxon>Actinomycetota</taxon>
        <taxon>Actinomycetes</taxon>
        <taxon>Micromonosporales</taxon>
        <taxon>Micromonosporaceae</taxon>
        <taxon>Actinoplanes</taxon>
    </lineage>
</organism>
<gene>
    <name evidence="3" type="ORF">I4J89_20165</name>
</gene>
<dbReference type="GO" id="GO:0016791">
    <property type="term" value="F:phosphatase activity"/>
    <property type="evidence" value="ECO:0007669"/>
    <property type="project" value="TreeGrafter"/>
</dbReference>
<dbReference type="InterPro" id="IPR001932">
    <property type="entry name" value="PPM-type_phosphatase-like_dom"/>
</dbReference>
<evidence type="ECO:0000313" key="4">
    <source>
        <dbReference type="Proteomes" id="UP000598146"/>
    </source>
</evidence>